<feature type="compositionally biased region" description="Low complexity" evidence="6">
    <location>
        <begin position="801"/>
        <end position="810"/>
    </location>
</feature>
<accession>A0A061QYX4</accession>
<sequence length="1060" mass="115806">MELDKRLMHDMETLFQSSEARIVLAFEVEVLQHGAHWGIGKASKQGKRRILCVTGKRKKASRGFRCMLHIVKEEHGTESKHQVRRSLRLKHLSRVKVAHASGDQAGFSLGFTSAMGSSLNETWVSLRTAGGSDCMPLLACIYRLSMEHAGHKPEVSGIGAAELERVSMTQNATALLGEFGAELLHGAAWAHAEPAGGSGDGRGGCGEALDSGAHTDATITSGEERDLKDLMGAFQIGIGDAETFMERLGDELMALEAANVHSILEGAPMVERLLKRLDSTLHLLDDLEAQMSVYNFRLQHMRDDIEAIEQRNNRLELASQNGSALLATTTSMLETLDVPGDCKRVLLTADLSTARGLSSAVKAAWQLRRTLWRLTPGEEGSLSSAVLQMRAVRHRRVHLANAAKAFVQRATSFLANRFHALGEATVPSDIQREFRSGLLTAAERHRACDELAPLVQITAALDPRSITQLSGEYAGAVNALLRRQLRICASLVRADVRLSRAHSKPKAAPGSQRARAGRVVSPFHRHTTSARQHGLRPGASPASPAASPSAVSSPGGKMPTGQYDRIPTLLLSASHEVEPHSLDEAYAKLLNVFMPLLLQEVEYAADLLFLNKDTDGAEARAQGEGQGNGPEQSGRAAVSAAAKKAAAMLLDGVDGEVLQVVDMSAKGNQQLCVPMLGATIRHRAKLSGIELADPLRRMLSECEKRLRANLEAFVSERVAAIAKFEPRAVMTANSPIKFVNVAPFVQSFGPLVDRFEELISACKHDSGHDACASKRGRHRSRLSRASDADHVFDDRFGGADSGHSSSQISSDTPEESANRPTGENGGNSDAARRDQVSNAEQNDTVSLRERFAGTCGTSAAEHYQLRSSVDGAYQRIVSAMVSSIERLAESDSKYGNKLRLENYAAILTTISRHAKRAPILNHFQDFLVQKRESALQNYVQEQLDYSRLGELLSFSGKLEQLLLDVGPRDVKFQLNFSSKDVSQILDATTSGMDKKLKSMKNRIEKHFASLSNELVDIVWRRCKDALLERYQSLHARIHLCYPHTEVHISVEELRTLLNQI</sequence>
<feature type="compositionally biased region" description="Low complexity" evidence="6">
    <location>
        <begin position="537"/>
        <end position="556"/>
    </location>
</feature>
<evidence type="ECO:0000256" key="1">
    <source>
        <dbReference type="ARBA" id="ARBA00006518"/>
    </source>
</evidence>
<evidence type="ECO:0000259" key="8">
    <source>
        <dbReference type="Pfam" id="PF20654"/>
    </source>
</evidence>
<feature type="compositionally biased region" description="Polar residues" evidence="6">
    <location>
        <begin position="836"/>
        <end position="845"/>
    </location>
</feature>
<keyword evidence="2" id="KW-0813">Transport</keyword>
<feature type="domain" description="Exocyst complex component Sec3 coiled-coil" evidence="7">
    <location>
        <begin position="241"/>
        <end position="369"/>
    </location>
</feature>
<dbReference type="InterPro" id="IPR048628">
    <property type="entry name" value="Sec3_C"/>
</dbReference>
<feature type="coiled-coil region" evidence="5">
    <location>
        <begin position="270"/>
        <end position="318"/>
    </location>
</feature>
<feature type="compositionally biased region" description="Basic and acidic residues" evidence="6">
    <location>
        <begin position="784"/>
        <end position="797"/>
    </location>
</feature>
<dbReference type="GO" id="GO:0000145">
    <property type="term" value="C:exocyst"/>
    <property type="evidence" value="ECO:0007669"/>
    <property type="project" value="InterPro"/>
</dbReference>
<evidence type="ECO:0000313" key="9">
    <source>
        <dbReference type="EMBL" id="JAC64933.1"/>
    </source>
</evidence>
<keyword evidence="3" id="KW-0268">Exocytosis</keyword>
<dbReference type="PANTHER" id="PTHR16092:SF14">
    <property type="entry name" value="EXOCYST COMPLEX COMPONENT 1 ISOFORM X1"/>
    <property type="match status" value="1"/>
</dbReference>
<gene>
    <name evidence="9" type="ORF">TSPGSL018_17207</name>
</gene>
<dbReference type="GO" id="GO:0005546">
    <property type="term" value="F:phosphatidylinositol-4,5-bisphosphate binding"/>
    <property type="evidence" value="ECO:0007669"/>
    <property type="project" value="TreeGrafter"/>
</dbReference>
<dbReference type="GO" id="GO:0006887">
    <property type="term" value="P:exocytosis"/>
    <property type="evidence" value="ECO:0007669"/>
    <property type="project" value="UniProtKB-KW"/>
</dbReference>
<evidence type="ECO:0000259" key="7">
    <source>
        <dbReference type="Pfam" id="PF09763"/>
    </source>
</evidence>
<dbReference type="GO" id="GO:0005886">
    <property type="term" value="C:plasma membrane"/>
    <property type="evidence" value="ECO:0007669"/>
    <property type="project" value="TreeGrafter"/>
</dbReference>
<evidence type="ECO:0000256" key="5">
    <source>
        <dbReference type="SAM" id="Coils"/>
    </source>
</evidence>
<organism evidence="9">
    <name type="scientific">Tetraselmis sp. GSL018</name>
    <dbReference type="NCBI Taxonomy" id="582737"/>
    <lineage>
        <taxon>Eukaryota</taxon>
        <taxon>Viridiplantae</taxon>
        <taxon>Chlorophyta</taxon>
        <taxon>core chlorophytes</taxon>
        <taxon>Chlorodendrophyceae</taxon>
        <taxon>Chlorodendrales</taxon>
        <taxon>Chlorodendraceae</taxon>
        <taxon>Tetraselmis</taxon>
    </lineage>
</organism>
<evidence type="ECO:0000256" key="3">
    <source>
        <dbReference type="ARBA" id="ARBA00022483"/>
    </source>
</evidence>
<dbReference type="InterPro" id="IPR019160">
    <property type="entry name" value="Sec3_CC"/>
</dbReference>
<dbReference type="EMBL" id="GBEZ01021855">
    <property type="protein sequence ID" value="JAC64933.1"/>
    <property type="molecule type" value="Transcribed_RNA"/>
</dbReference>
<keyword evidence="4 5" id="KW-0175">Coiled coil</keyword>
<dbReference type="PANTHER" id="PTHR16092">
    <property type="entry name" value="SEC3/SYNTAXIN-RELATED"/>
    <property type="match status" value="1"/>
</dbReference>
<feature type="region of interest" description="Disordered" evidence="6">
    <location>
        <begin position="499"/>
        <end position="563"/>
    </location>
</feature>
<proteinExistence type="inferred from homology"/>
<feature type="domain" description="Exocyst complex component Sec3 C-terminal" evidence="8">
    <location>
        <begin position="859"/>
        <end position="1042"/>
    </location>
</feature>
<evidence type="ECO:0000256" key="2">
    <source>
        <dbReference type="ARBA" id="ARBA00022448"/>
    </source>
</evidence>
<protein>
    <submittedName>
        <fullName evidence="9">Exocyst complex component sec3a</fullName>
    </submittedName>
</protein>
<evidence type="ECO:0000256" key="6">
    <source>
        <dbReference type="SAM" id="MobiDB-lite"/>
    </source>
</evidence>
<reference evidence="9" key="1">
    <citation type="submission" date="2014-05" db="EMBL/GenBank/DDBJ databases">
        <title>The transcriptome of the halophilic microalga Tetraselmis sp. GSL018 isolated from the Great Salt Lake, Utah.</title>
        <authorList>
            <person name="Jinkerson R.E."/>
            <person name="D'Adamo S."/>
            <person name="Posewitz M.C."/>
        </authorList>
    </citation>
    <scope>NUCLEOTIDE SEQUENCE</scope>
    <source>
        <strain evidence="9">GSL018</strain>
    </source>
</reference>
<dbReference type="Pfam" id="PF20654">
    <property type="entry name" value="Sec3_C-term"/>
    <property type="match status" value="1"/>
</dbReference>
<dbReference type="GO" id="GO:0006893">
    <property type="term" value="P:Golgi to plasma membrane transport"/>
    <property type="evidence" value="ECO:0007669"/>
    <property type="project" value="TreeGrafter"/>
</dbReference>
<comment type="similarity">
    <text evidence="1">Belongs to the SEC3 family.</text>
</comment>
<dbReference type="Pfam" id="PF09763">
    <property type="entry name" value="Sec3_CC"/>
    <property type="match status" value="1"/>
</dbReference>
<name>A0A061QYX4_9CHLO</name>
<evidence type="ECO:0000256" key="4">
    <source>
        <dbReference type="ARBA" id="ARBA00023054"/>
    </source>
</evidence>
<dbReference type="AlphaFoldDB" id="A0A061QYX4"/>
<feature type="region of interest" description="Disordered" evidence="6">
    <location>
        <begin position="766"/>
        <end position="848"/>
    </location>
</feature>